<dbReference type="Proteomes" id="UP000589085">
    <property type="component" value="Unassembled WGS sequence"/>
</dbReference>
<dbReference type="InterPro" id="IPR005119">
    <property type="entry name" value="LysR_subst-bd"/>
</dbReference>
<dbReference type="SUPFAM" id="SSF53850">
    <property type="entry name" value="Periplasmic binding protein-like II"/>
    <property type="match status" value="1"/>
</dbReference>
<dbReference type="PROSITE" id="PS50931">
    <property type="entry name" value="HTH_LYSR"/>
    <property type="match status" value="1"/>
</dbReference>
<dbReference type="InterPro" id="IPR036388">
    <property type="entry name" value="WH-like_DNA-bd_sf"/>
</dbReference>
<evidence type="ECO:0000313" key="6">
    <source>
        <dbReference type="EMBL" id="MBB2162189.1"/>
    </source>
</evidence>
<dbReference type="InterPro" id="IPR000847">
    <property type="entry name" value="LysR_HTH_N"/>
</dbReference>
<evidence type="ECO:0000259" key="5">
    <source>
        <dbReference type="PROSITE" id="PS50931"/>
    </source>
</evidence>
<evidence type="ECO:0000256" key="4">
    <source>
        <dbReference type="ARBA" id="ARBA00023163"/>
    </source>
</evidence>
<dbReference type="PANTHER" id="PTHR30346:SF0">
    <property type="entry name" value="HCA OPERON TRANSCRIPTIONAL ACTIVATOR HCAR"/>
    <property type="match status" value="1"/>
</dbReference>
<dbReference type="AlphaFoldDB" id="A0A7W4IG13"/>
<dbReference type="GO" id="GO:0003700">
    <property type="term" value="F:DNA-binding transcription factor activity"/>
    <property type="evidence" value="ECO:0007669"/>
    <property type="project" value="InterPro"/>
</dbReference>
<keyword evidence="3" id="KW-0238">DNA-binding</keyword>
<dbReference type="EMBL" id="JABEQJ010000033">
    <property type="protein sequence ID" value="MBB2162189.1"/>
    <property type="molecule type" value="Genomic_DNA"/>
</dbReference>
<dbReference type="RefSeq" id="WP_182999016.1">
    <property type="nucleotide sequence ID" value="NZ_JABEQJ010000033.1"/>
</dbReference>
<dbReference type="GO" id="GO:0003677">
    <property type="term" value="F:DNA binding"/>
    <property type="evidence" value="ECO:0007669"/>
    <property type="project" value="UniProtKB-KW"/>
</dbReference>
<dbReference type="Pfam" id="PF00126">
    <property type="entry name" value="HTH_1"/>
    <property type="match status" value="1"/>
</dbReference>
<keyword evidence="4" id="KW-0804">Transcription</keyword>
<dbReference type="Gene3D" id="1.10.10.10">
    <property type="entry name" value="Winged helix-like DNA-binding domain superfamily/Winged helix DNA-binding domain"/>
    <property type="match status" value="1"/>
</dbReference>
<protein>
    <submittedName>
        <fullName evidence="6">LysR family transcriptional regulator</fullName>
    </submittedName>
</protein>
<dbReference type="Pfam" id="PF03466">
    <property type="entry name" value="LysR_substrate"/>
    <property type="match status" value="1"/>
</dbReference>
<organism evidence="6 7">
    <name type="scientific">Gluconacetobacter sacchari</name>
    <dbReference type="NCBI Taxonomy" id="92759"/>
    <lineage>
        <taxon>Bacteria</taxon>
        <taxon>Pseudomonadati</taxon>
        <taxon>Pseudomonadota</taxon>
        <taxon>Alphaproteobacteria</taxon>
        <taxon>Acetobacterales</taxon>
        <taxon>Acetobacteraceae</taxon>
        <taxon>Gluconacetobacter</taxon>
    </lineage>
</organism>
<comment type="similarity">
    <text evidence="1">Belongs to the LysR transcriptional regulatory family.</text>
</comment>
<evidence type="ECO:0000256" key="2">
    <source>
        <dbReference type="ARBA" id="ARBA00023015"/>
    </source>
</evidence>
<dbReference type="FunFam" id="1.10.10.10:FF:000001">
    <property type="entry name" value="LysR family transcriptional regulator"/>
    <property type="match status" value="1"/>
</dbReference>
<name>A0A7W4IG13_9PROT</name>
<evidence type="ECO:0000256" key="3">
    <source>
        <dbReference type="ARBA" id="ARBA00023125"/>
    </source>
</evidence>
<keyword evidence="2" id="KW-0805">Transcription regulation</keyword>
<dbReference type="SUPFAM" id="SSF46785">
    <property type="entry name" value="Winged helix' DNA-binding domain"/>
    <property type="match status" value="1"/>
</dbReference>
<feature type="domain" description="HTH lysR-type" evidence="5">
    <location>
        <begin position="1"/>
        <end position="58"/>
    </location>
</feature>
<evidence type="ECO:0000313" key="7">
    <source>
        <dbReference type="Proteomes" id="UP000589085"/>
    </source>
</evidence>
<dbReference type="PANTHER" id="PTHR30346">
    <property type="entry name" value="TRANSCRIPTIONAL DUAL REGULATOR HCAR-RELATED"/>
    <property type="match status" value="1"/>
</dbReference>
<dbReference type="Gene3D" id="3.40.190.10">
    <property type="entry name" value="Periplasmic binding protein-like II"/>
    <property type="match status" value="2"/>
</dbReference>
<dbReference type="GO" id="GO:0032993">
    <property type="term" value="C:protein-DNA complex"/>
    <property type="evidence" value="ECO:0007669"/>
    <property type="project" value="TreeGrafter"/>
</dbReference>
<comment type="caution">
    <text evidence="6">The sequence shown here is derived from an EMBL/GenBank/DDBJ whole genome shotgun (WGS) entry which is preliminary data.</text>
</comment>
<gene>
    <name evidence="6" type="ORF">HLH48_18845</name>
</gene>
<dbReference type="CDD" id="cd08414">
    <property type="entry name" value="PBP2_LTTR_aromatics_like"/>
    <property type="match status" value="1"/>
</dbReference>
<sequence length="299" mass="33647">MKTRHLEYYLVVANELNFTHAADKLAIEPSPLSRAIGELETQFGVRLLHRRKGRIRLTWAGEVFREHAREILNCIENAKARTMSAARGHRSQLRIGITDGLAQPRIAQLLARCREEEPQTEIRVTAMTVRQMLSALDRGYLDAAFTLDGDSTAAYPKECAWTDRPVVALPIRHPLLALEKISLQDIKRYPLLVCHPEMWSGGHYLLRRWFAEISSSLPREAAFASGYDTLMMLVGAGYGLGLSLENWRSREHHPDVVIRPLADPVFPAEILLVFKEASPVPELARFIERACHAVGGPAD</sequence>
<reference evidence="6 7" key="1">
    <citation type="submission" date="2020-04" db="EMBL/GenBank/DDBJ databases">
        <title>Description of novel Gluconacetobacter.</title>
        <authorList>
            <person name="Sombolestani A."/>
        </authorList>
    </citation>
    <scope>NUCLEOTIDE SEQUENCE [LARGE SCALE GENOMIC DNA]</scope>
    <source>
        <strain evidence="6 7">LMG 19747</strain>
    </source>
</reference>
<accession>A0A7W4IG13</accession>
<proteinExistence type="inferred from homology"/>
<dbReference type="InterPro" id="IPR036390">
    <property type="entry name" value="WH_DNA-bd_sf"/>
</dbReference>
<evidence type="ECO:0000256" key="1">
    <source>
        <dbReference type="ARBA" id="ARBA00009437"/>
    </source>
</evidence>